<sequence>MKILVKRNLRGFAQFNPLKIQLYSYSAPGKQLSYVLASYPTARNHFRFSFSQDIKIPIRSVEQMGILFIKRIVILSLYAVEVRSVARIHFDDFAFVDEERYTNFNTRFQLSGLCCVGSRVTLEARFRVNNLQLSLHGHFSEENRFRRSVAYYFADVTFLHVVNTGDQVLTDRHLVERFLVHEDVVRTFHVEVLVWATFYTYVFESFANVETLFEHATIYNVFQRGTHDGVTLAGLYVEEVNAEVELAIQADAGALLDVL</sequence>
<dbReference type="EMBL" id="AMCI01000384">
    <property type="protein sequence ID" value="EJX09477.1"/>
    <property type="molecule type" value="Genomic_DNA"/>
</dbReference>
<reference evidence="1" key="1">
    <citation type="journal article" date="2012" name="PLoS ONE">
        <title>Gene sets for utilization of primary and secondary nutrition supplies in the distal gut of endangered iberian lynx.</title>
        <authorList>
            <person name="Alcaide M."/>
            <person name="Messina E."/>
            <person name="Richter M."/>
            <person name="Bargiela R."/>
            <person name="Peplies J."/>
            <person name="Huws S.A."/>
            <person name="Newbold C.J."/>
            <person name="Golyshin P.N."/>
            <person name="Simon M.A."/>
            <person name="Lopez G."/>
            <person name="Yakimov M.M."/>
            <person name="Ferrer M."/>
        </authorList>
    </citation>
    <scope>NUCLEOTIDE SEQUENCE</scope>
</reference>
<dbReference type="AlphaFoldDB" id="J9GN34"/>
<proteinExistence type="predicted"/>
<organism evidence="1">
    <name type="scientific">gut metagenome</name>
    <dbReference type="NCBI Taxonomy" id="749906"/>
    <lineage>
        <taxon>unclassified sequences</taxon>
        <taxon>metagenomes</taxon>
        <taxon>organismal metagenomes</taxon>
    </lineage>
</organism>
<gene>
    <name evidence="1" type="ORF">EVA_02416</name>
</gene>
<name>J9GN34_9ZZZZ</name>
<evidence type="ECO:0000313" key="1">
    <source>
        <dbReference type="EMBL" id="EJX09477.1"/>
    </source>
</evidence>
<protein>
    <submittedName>
        <fullName evidence="1">Uncharacterized protein</fullName>
    </submittedName>
</protein>
<accession>J9GN34</accession>
<comment type="caution">
    <text evidence="1">The sequence shown here is derived from an EMBL/GenBank/DDBJ whole genome shotgun (WGS) entry which is preliminary data.</text>
</comment>